<dbReference type="EMBL" id="JAPVEA010000005">
    <property type="protein sequence ID" value="KAJ5453634.1"/>
    <property type="molecule type" value="Genomic_DNA"/>
</dbReference>
<accession>A0AAD6C8N8</accession>
<organism evidence="1 2">
    <name type="scientific">Penicillium daleae</name>
    <dbReference type="NCBI Taxonomy" id="63821"/>
    <lineage>
        <taxon>Eukaryota</taxon>
        <taxon>Fungi</taxon>
        <taxon>Dikarya</taxon>
        <taxon>Ascomycota</taxon>
        <taxon>Pezizomycotina</taxon>
        <taxon>Eurotiomycetes</taxon>
        <taxon>Eurotiomycetidae</taxon>
        <taxon>Eurotiales</taxon>
        <taxon>Aspergillaceae</taxon>
        <taxon>Penicillium</taxon>
    </lineage>
</organism>
<sequence>MNVFEGLAPAWFHSVKGVPAYKAAENLGHPIWSEIDLWLMDTRRFLDRALDIIGGRTADYLRRERFRTRHEDSDSWTSLYGEQLLKDLATNSTVAKKH</sequence>
<proteinExistence type="predicted"/>
<dbReference type="AlphaFoldDB" id="A0AAD6C8N8"/>
<evidence type="ECO:0000313" key="2">
    <source>
        <dbReference type="Proteomes" id="UP001213681"/>
    </source>
</evidence>
<reference evidence="1" key="1">
    <citation type="submission" date="2022-12" db="EMBL/GenBank/DDBJ databases">
        <authorList>
            <person name="Petersen C."/>
        </authorList>
    </citation>
    <scope>NUCLEOTIDE SEQUENCE</scope>
    <source>
        <strain evidence="1">IBT 16125</strain>
    </source>
</reference>
<dbReference type="RefSeq" id="XP_056766590.1">
    <property type="nucleotide sequence ID" value="XM_056907972.1"/>
</dbReference>
<reference evidence="1" key="2">
    <citation type="journal article" date="2023" name="IMA Fungus">
        <title>Comparative genomic study of the Penicillium genus elucidates a diverse pangenome and 15 lateral gene transfer events.</title>
        <authorList>
            <person name="Petersen C."/>
            <person name="Sorensen T."/>
            <person name="Nielsen M.R."/>
            <person name="Sondergaard T.E."/>
            <person name="Sorensen J.L."/>
            <person name="Fitzpatrick D.A."/>
            <person name="Frisvad J.C."/>
            <person name="Nielsen K.L."/>
        </authorList>
    </citation>
    <scope>NUCLEOTIDE SEQUENCE</scope>
    <source>
        <strain evidence="1">IBT 16125</strain>
    </source>
</reference>
<evidence type="ECO:0000313" key="1">
    <source>
        <dbReference type="EMBL" id="KAJ5453634.1"/>
    </source>
</evidence>
<dbReference type="Proteomes" id="UP001213681">
    <property type="component" value="Unassembled WGS sequence"/>
</dbReference>
<comment type="caution">
    <text evidence="1">The sequence shown here is derived from an EMBL/GenBank/DDBJ whole genome shotgun (WGS) entry which is preliminary data.</text>
</comment>
<dbReference type="GeneID" id="81598215"/>
<protein>
    <submittedName>
        <fullName evidence="1">Uncharacterized protein</fullName>
    </submittedName>
</protein>
<name>A0AAD6C8N8_9EURO</name>
<keyword evidence="2" id="KW-1185">Reference proteome</keyword>
<gene>
    <name evidence="1" type="ORF">N7458_004590</name>
</gene>